<evidence type="ECO:0000256" key="3">
    <source>
        <dbReference type="ARBA" id="ARBA00023157"/>
    </source>
</evidence>
<dbReference type="AlphaFoldDB" id="A0A6G5A6X4"/>
<feature type="signal peptide" evidence="4">
    <location>
        <begin position="1"/>
        <end position="20"/>
    </location>
</feature>
<dbReference type="InterPro" id="IPR036880">
    <property type="entry name" value="Kunitz_BPTI_sf"/>
</dbReference>
<dbReference type="EMBL" id="GIKN01004482">
    <property type="protein sequence ID" value="NIE46755.1"/>
    <property type="molecule type" value="Transcribed_RNA"/>
</dbReference>
<dbReference type="InterPro" id="IPR050098">
    <property type="entry name" value="TFPI/VKTCI-like"/>
</dbReference>
<dbReference type="InterPro" id="IPR002223">
    <property type="entry name" value="Kunitz_BPTI"/>
</dbReference>
<feature type="chain" id="PRO_5026014600" evidence="4">
    <location>
        <begin position="21"/>
        <end position="86"/>
    </location>
</feature>
<proteinExistence type="predicted"/>
<organism evidence="6">
    <name type="scientific">Rhipicephalus microplus</name>
    <name type="common">Cattle tick</name>
    <name type="synonym">Boophilus microplus</name>
    <dbReference type="NCBI Taxonomy" id="6941"/>
    <lineage>
        <taxon>Eukaryota</taxon>
        <taxon>Metazoa</taxon>
        <taxon>Ecdysozoa</taxon>
        <taxon>Arthropoda</taxon>
        <taxon>Chelicerata</taxon>
        <taxon>Arachnida</taxon>
        <taxon>Acari</taxon>
        <taxon>Parasitiformes</taxon>
        <taxon>Ixodida</taxon>
        <taxon>Ixodoidea</taxon>
        <taxon>Ixodidae</taxon>
        <taxon>Rhipicephalinae</taxon>
        <taxon>Rhipicephalus</taxon>
        <taxon>Boophilus</taxon>
    </lineage>
</organism>
<dbReference type="Pfam" id="PF00014">
    <property type="entry name" value="Kunitz_BPTI"/>
    <property type="match status" value="1"/>
</dbReference>
<keyword evidence="3" id="KW-1015">Disulfide bond</keyword>
<reference evidence="6" key="1">
    <citation type="submission" date="2020-03" db="EMBL/GenBank/DDBJ databases">
        <title>A transcriptome and proteome of the tick Rhipicephalus microplus shaped by the genetic composition of its hosts and developmental stage.</title>
        <authorList>
            <person name="Garcia G.R."/>
            <person name="Ribeiro J.M.C."/>
            <person name="Maruyama S.R."/>
            <person name="Gardinasse L.G."/>
            <person name="Nelson K."/>
            <person name="Ferreira B.R."/>
            <person name="Andrade T.G."/>
            <person name="Santos I.K.F.M."/>
        </authorList>
    </citation>
    <scope>NUCLEOTIDE SEQUENCE</scope>
    <source>
        <strain evidence="6">NSGR</strain>
        <tissue evidence="6">Salivary glands</tissue>
    </source>
</reference>
<dbReference type="Gene3D" id="4.10.410.10">
    <property type="entry name" value="Pancreatic trypsin inhibitor Kunitz domain"/>
    <property type="match status" value="1"/>
</dbReference>
<feature type="domain" description="BPTI/Kunitz inhibitor" evidence="5">
    <location>
        <begin position="25"/>
        <end position="75"/>
    </location>
</feature>
<dbReference type="PANTHER" id="PTHR10083:SF374">
    <property type="entry name" value="BPTI_KUNITZ INHIBITOR DOMAIN-CONTAINING PROTEIN"/>
    <property type="match status" value="1"/>
</dbReference>
<evidence type="ECO:0000313" key="6">
    <source>
        <dbReference type="EMBL" id="NIE46755.1"/>
    </source>
</evidence>
<dbReference type="GO" id="GO:0004867">
    <property type="term" value="F:serine-type endopeptidase inhibitor activity"/>
    <property type="evidence" value="ECO:0007669"/>
    <property type="project" value="UniProtKB-KW"/>
</dbReference>
<dbReference type="PANTHER" id="PTHR10083">
    <property type="entry name" value="KUNITZ-TYPE PROTEASE INHIBITOR-RELATED"/>
    <property type="match status" value="1"/>
</dbReference>
<evidence type="ECO:0000259" key="5">
    <source>
        <dbReference type="PROSITE" id="PS50279"/>
    </source>
</evidence>
<dbReference type="GO" id="GO:0005615">
    <property type="term" value="C:extracellular space"/>
    <property type="evidence" value="ECO:0007669"/>
    <property type="project" value="TreeGrafter"/>
</dbReference>
<keyword evidence="1" id="KW-0646">Protease inhibitor</keyword>
<dbReference type="InterPro" id="IPR020901">
    <property type="entry name" value="Prtase_inh_Kunz-CS"/>
</dbReference>
<dbReference type="CDD" id="cd00109">
    <property type="entry name" value="Kunitz-type"/>
    <property type="match status" value="1"/>
</dbReference>
<sequence length="86" mass="9959">MRTLIILCVLAALLVVPSYSVNSCCLEETKVGPCRASYRRWTYNHKKGTCVLFIWGGCGANCNNFKNWRSCKKHCHRRRAQVRPRQ</sequence>
<dbReference type="SMART" id="SM00131">
    <property type="entry name" value="KU"/>
    <property type="match status" value="1"/>
</dbReference>
<evidence type="ECO:0000256" key="1">
    <source>
        <dbReference type="ARBA" id="ARBA00022690"/>
    </source>
</evidence>
<protein>
    <submittedName>
        <fullName evidence="6">Putative kunitz</fullName>
    </submittedName>
</protein>
<name>A0A6G5A6X4_RHIMP</name>
<dbReference type="PROSITE" id="PS50279">
    <property type="entry name" value="BPTI_KUNITZ_2"/>
    <property type="match status" value="1"/>
</dbReference>
<dbReference type="PROSITE" id="PS00280">
    <property type="entry name" value="BPTI_KUNITZ_1"/>
    <property type="match status" value="1"/>
</dbReference>
<accession>A0A6G5A6X4</accession>
<keyword evidence="2" id="KW-0722">Serine protease inhibitor</keyword>
<evidence type="ECO:0000256" key="4">
    <source>
        <dbReference type="SAM" id="SignalP"/>
    </source>
</evidence>
<keyword evidence="4" id="KW-0732">Signal</keyword>
<evidence type="ECO:0000256" key="2">
    <source>
        <dbReference type="ARBA" id="ARBA00022900"/>
    </source>
</evidence>
<dbReference type="PRINTS" id="PR00759">
    <property type="entry name" value="BASICPTASE"/>
</dbReference>
<dbReference type="SUPFAM" id="SSF57362">
    <property type="entry name" value="BPTI-like"/>
    <property type="match status" value="1"/>
</dbReference>